<reference evidence="1 2" key="1">
    <citation type="submission" date="2023-07" db="EMBL/GenBank/DDBJ databases">
        <title>Genomic Encyclopedia of Type Strains, Phase IV (KMG-IV): sequencing the most valuable type-strain genomes for metagenomic binning, comparative biology and taxonomic classification.</title>
        <authorList>
            <person name="Goeker M."/>
        </authorList>
    </citation>
    <scope>NUCLEOTIDE SEQUENCE [LARGE SCALE GENOMIC DNA]</scope>
    <source>
        <strain evidence="1 2">DSM 46876</strain>
    </source>
</reference>
<name>A0AAJ1TJW4_9BACL</name>
<dbReference type="AlphaFoldDB" id="A0AAJ1TJW4"/>
<dbReference type="EMBL" id="JAUSUV010000006">
    <property type="protein sequence ID" value="MDQ0417394.1"/>
    <property type="molecule type" value="Genomic_DNA"/>
</dbReference>
<dbReference type="Proteomes" id="UP001238450">
    <property type="component" value="Unassembled WGS sequence"/>
</dbReference>
<gene>
    <name evidence="1" type="ORF">J2Z48_001567</name>
</gene>
<comment type="caution">
    <text evidence="1">The sequence shown here is derived from an EMBL/GenBank/DDBJ whole genome shotgun (WGS) entry which is preliminary data.</text>
</comment>
<evidence type="ECO:0000313" key="1">
    <source>
        <dbReference type="EMBL" id="MDQ0417394.1"/>
    </source>
</evidence>
<organism evidence="1 2">
    <name type="scientific">Croceifilum oryzae</name>
    <dbReference type="NCBI Taxonomy" id="1553429"/>
    <lineage>
        <taxon>Bacteria</taxon>
        <taxon>Bacillati</taxon>
        <taxon>Bacillota</taxon>
        <taxon>Bacilli</taxon>
        <taxon>Bacillales</taxon>
        <taxon>Thermoactinomycetaceae</taxon>
        <taxon>Croceifilum</taxon>
    </lineage>
</organism>
<protein>
    <submittedName>
        <fullName evidence="1">Uncharacterized protein</fullName>
    </submittedName>
</protein>
<sequence>MLKLKVEGLSQQVQSFLYDLEQRPHVELQQQENGYQIKDGKVTSCTKCEVNIVYKIEFKSSKWLHLMEIRSKFPC</sequence>
<evidence type="ECO:0000313" key="2">
    <source>
        <dbReference type="Proteomes" id="UP001238450"/>
    </source>
</evidence>
<keyword evidence="2" id="KW-1185">Reference proteome</keyword>
<proteinExistence type="predicted"/>
<accession>A0AAJ1TJW4</accession>